<dbReference type="Pfam" id="PF26366">
    <property type="entry name" value="DUF8094"/>
    <property type="match status" value="1"/>
</dbReference>
<feature type="domain" description="DUF8094" evidence="2">
    <location>
        <begin position="45"/>
        <end position="313"/>
    </location>
</feature>
<organism evidence="3 4">
    <name type="scientific">Bowdeniella nasicola</name>
    <dbReference type="NCBI Taxonomy" id="208480"/>
    <lineage>
        <taxon>Bacteria</taxon>
        <taxon>Bacillati</taxon>
        <taxon>Actinomycetota</taxon>
        <taxon>Actinomycetes</taxon>
        <taxon>Actinomycetales</taxon>
        <taxon>Actinomycetaceae</taxon>
        <taxon>Bowdeniella</taxon>
    </lineage>
</organism>
<gene>
    <name evidence="3" type="ORF">BSZ39_10025</name>
</gene>
<evidence type="ECO:0000259" key="2">
    <source>
        <dbReference type="Pfam" id="PF26366"/>
    </source>
</evidence>
<evidence type="ECO:0000313" key="3">
    <source>
        <dbReference type="EMBL" id="OKL53334.1"/>
    </source>
</evidence>
<sequence>MRTSRSLIRPLAASAAAVLTLSLAACGSTPLPEVSPGASYEGPGITEAGLTTTLGSAEKVLAEGDAAKDAEKLAPRFAGAALAARTAAYTLATKTDGARQPTPLNFTPQAVLPAAGHDFPRHAAVISQVPEGQTSPVLMTLTQANARAAYQIDHWARLFPGVTFPEIPTSAAGAEFLASDDASLAMGPKAAIEAYAKAMTDSDAAAAFGEDPLRKAMTDTVNALTESLNEVGEASWQAAEVTAEPVAFRTSDGGAVVVGTVPTTLTLKKTVERSTLTVSDDLAALAGSDPVANQLTATYQVMIALYVPGKDASDKTITPLGGEQTLMSTERS</sequence>
<comment type="caution">
    <text evidence="3">The sequence shown here is derived from an EMBL/GenBank/DDBJ whole genome shotgun (WGS) entry which is preliminary data.</text>
</comment>
<evidence type="ECO:0000313" key="4">
    <source>
        <dbReference type="Proteomes" id="UP000185628"/>
    </source>
</evidence>
<dbReference type="EMBL" id="MQVR01000068">
    <property type="protein sequence ID" value="OKL53334.1"/>
    <property type="molecule type" value="Genomic_DNA"/>
</dbReference>
<keyword evidence="1" id="KW-0732">Signal</keyword>
<evidence type="ECO:0000256" key="1">
    <source>
        <dbReference type="SAM" id="SignalP"/>
    </source>
</evidence>
<feature type="chain" id="PRO_5012524714" description="DUF8094 domain-containing protein" evidence="1">
    <location>
        <begin position="25"/>
        <end position="332"/>
    </location>
</feature>
<accession>A0A1Q5Q0D7</accession>
<protein>
    <recommendedName>
        <fullName evidence="2">DUF8094 domain-containing protein</fullName>
    </recommendedName>
</protein>
<keyword evidence="4" id="KW-1185">Reference proteome</keyword>
<dbReference type="RefSeq" id="WP_073717199.1">
    <property type="nucleotide sequence ID" value="NZ_MQVR01000068.1"/>
</dbReference>
<dbReference type="PROSITE" id="PS51257">
    <property type="entry name" value="PROKAR_LIPOPROTEIN"/>
    <property type="match status" value="1"/>
</dbReference>
<dbReference type="OrthoDB" id="3266092at2"/>
<name>A0A1Q5Q0D7_9ACTO</name>
<reference evidence="4" key="1">
    <citation type="submission" date="2016-12" db="EMBL/GenBank/DDBJ databases">
        <authorList>
            <person name="Meng X."/>
        </authorList>
    </citation>
    <scope>NUCLEOTIDE SEQUENCE [LARGE SCALE GENOMIC DNA]</scope>
    <source>
        <strain evidence="4">DSM 19116</strain>
    </source>
</reference>
<dbReference type="InterPro" id="IPR058407">
    <property type="entry name" value="DUF8094"/>
</dbReference>
<proteinExistence type="predicted"/>
<dbReference type="Proteomes" id="UP000185628">
    <property type="component" value="Unassembled WGS sequence"/>
</dbReference>
<feature type="signal peptide" evidence="1">
    <location>
        <begin position="1"/>
        <end position="24"/>
    </location>
</feature>
<dbReference type="AlphaFoldDB" id="A0A1Q5Q0D7"/>